<evidence type="ECO:0000313" key="2">
    <source>
        <dbReference type="Proteomes" id="UP000284451"/>
    </source>
</evidence>
<dbReference type="Proteomes" id="UP000284451">
    <property type="component" value="Unassembled WGS sequence"/>
</dbReference>
<sequence length="103" mass="11178">MTFPLPLPALNCLSQGMTIDRLVKAERIETFEVAYCRNESERGDETYIQTCLPSQAEFATIYGRADTGEAIAIHDAELSPEGAAELAAITAALFVAINENRVA</sequence>
<dbReference type="EMBL" id="SAUY01000015">
    <property type="protein sequence ID" value="RWR30444.1"/>
    <property type="molecule type" value="Genomic_DNA"/>
</dbReference>
<accession>A0A443KCC9</accession>
<reference evidence="1 2" key="2">
    <citation type="submission" date="2019-01" db="EMBL/GenBank/DDBJ databases">
        <authorList>
            <person name="Li Y."/>
        </authorList>
    </citation>
    <scope>NUCLEOTIDE SEQUENCE [LARGE SCALE GENOMIC DNA]</scope>
    <source>
        <strain evidence="1 2">07D10-4-3</strain>
    </source>
</reference>
<organism evidence="1 2">
    <name type="scientific">Paenirhodobacter populi</name>
    <dbReference type="NCBI Taxonomy" id="2306993"/>
    <lineage>
        <taxon>Bacteria</taxon>
        <taxon>Pseudomonadati</taxon>
        <taxon>Pseudomonadota</taxon>
        <taxon>Alphaproteobacteria</taxon>
        <taxon>Rhodobacterales</taxon>
        <taxon>Rhodobacter group</taxon>
        <taxon>Paenirhodobacter</taxon>
    </lineage>
</organism>
<dbReference type="AlphaFoldDB" id="A0A443KCC9"/>
<protein>
    <submittedName>
        <fullName evidence="1">Uncharacterized protein</fullName>
    </submittedName>
</protein>
<gene>
    <name evidence="1" type="ORF">D2T29_12285</name>
</gene>
<comment type="caution">
    <text evidence="1">The sequence shown here is derived from an EMBL/GenBank/DDBJ whole genome shotgun (WGS) entry which is preliminary data.</text>
</comment>
<proteinExistence type="predicted"/>
<name>A0A443KCC9_9RHOB</name>
<dbReference type="RefSeq" id="WP_128232650.1">
    <property type="nucleotide sequence ID" value="NZ_SAUY01000015.1"/>
</dbReference>
<evidence type="ECO:0000313" key="1">
    <source>
        <dbReference type="EMBL" id="RWR30444.1"/>
    </source>
</evidence>
<reference evidence="1 2" key="1">
    <citation type="submission" date="2019-01" db="EMBL/GenBank/DDBJ databases">
        <title>Sinorhodobacter populi sp. nov. isolated from the symptomatic bark tissue of Populus euramericana canker.</title>
        <authorList>
            <person name="Xu G."/>
        </authorList>
    </citation>
    <scope>NUCLEOTIDE SEQUENCE [LARGE SCALE GENOMIC DNA]</scope>
    <source>
        <strain evidence="1 2">07D10-4-3</strain>
    </source>
</reference>